<gene>
    <name evidence="1" type="ORF">IAD20_06310</name>
</gene>
<accession>A0A9D1SBN7</accession>
<sequence>MNNLGSVKTNFTAGQVSPNLLGRGDLKIYENGARRLENVIIHPTGGVSRRRGLKYICRAEQATRLLPFEFNTEQIYLLCLSDYKMKVFKDDRCIAELETPWSGNQLFQLNYTQSADTLLLAHPDVPPKQVTRNNNEVWLISDWEYYTKDDMIYMPYYNFYQKKPQLWASGTSGEITMATDADVFLSAHVGSYLKYQSGLVKITEVRGPRDIAGTVIKKLSATGKTNDWAEAAFSDARGWPVSVTFHQNRMVIGGSRDLPNRLWLSKSSDLFNFDLGKAVDDDAIEFGILSDQVNAIKAVVSTRHLLVFTTGAEWMVSGEPLTPEKIQLKRQTNVGIYAEKILAPQQIDGATVFVSRSGRQLREFLYTDVEQAYQAKDLTILSNDIISRPRDISFDPDSSVVYLVLEDGTLSCLTTYRTEAVTAWCKLNTAGKFISAAVIGDNIYFCVERKNGWFIEKFVDDYYSDCSLRLTSETPQRDWSGLEHLEGEEVVVLANGFSLGKFKVEEGEIHLLDEADEIIAGLPYEHLIEPLPYMVEAERPYSPKALRVIGARFRILDSKSFCIDIGSGYFHYPLKRIHRDKIFDSPPLTYSGDVQMRALGWIREMNKPMWSIKSDEPLAFTLLSAVAEIKLKE</sequence>
<dbReference type="Pfam" id="PF25675">
    <property type="entry name" value="Phage_nozzle"/>
    <property type="match status" value="1"/>
</dbReference>
<organism evidence="1 2">
    <name type="scientific">Candidatus Scatocola faecipullorum</name>
    <dbReference type="NCBI Taxonomy" id="2840917"/>
    <lineage>
        <taxon>Bacteria</taxon>
        <taxon>Pseudomonadati</taxon>
        <taxon>Pseudomonadota</taxon>
        <taxon>Alphaproteobacteria</taxon>
        <taxon>Rhodospirillales</taxon>
        <taxon>Rhodospirillaceae</taxon>
        <taxon>Rhodospirillaceae incertae sedis</taxon>
        <taxon>Candidatus Scatocola</taxon>
    </lineage>
</organism>
<comment type="caution">
    <text evidence="1">The sequence shown here is derived from an EMBL/GenBank/DDBJ whole genome shotgun (WGS) entry which is preliminary data.</text>
</comment>
<proteinExistence type="predicted"/>
<dbReference type="AlphaFoldDB" id="A0A9D1SBN7"/>
<dbReference type="EMBL" id="DVNC01000039">
    <property type="protein sequence ID" value="HIU53677.1"/>
    <property type="molecule type" value="Genomic_DNA"/>
</dbReference>
<evidence type="ECO:0000313" key="1">
    <source>
        <dbReference type="EMBL" id="HIU53677.1"/>
    </source>
</evidence>
<reference evidence="1" key="2">
    <citation type="journal article" date="2021" name="PeerJ">
        <title>Extensive microbial diversity within the chicken gut microbiome revealed by metagenomics and culture.</title>
        <authorList>
            <person name="Gilroy R."/>
            <person name="Ravi A."/>
            <person name="Getino M."/>
            <person name="Pursley I."/>
            <person name="Horton D.L."/>
            <person name="Alikhan N.F."/>
            <person name="Baker D."/>
            <person name="Gharbi K."/>
            <person name="Hall N."/>
            <person name="Watson M."/>
            <person name="Adriaenssens E.M."/>
            <person name="Foster-Nyarko E."/>
            <person name="Jarju S."/>
            <person name="Secka A."/>
            <person name="Antonio M."/>
            <person name="Oren A."/>
            <person name="Chaudhuri R.R."/>
            <person name="La Ragione R."/>
            <person name="Hildebrand F."/>
            <person name="Pallen M.J."/>
        </authorList>
    </citation>
    <scope>NUCLEOTIDE SEQUENCE</scope>
    <source>
        <strain evidence="1">ChiW3-316</strain>
    </source>
</reference>
<evidence type="ECO:0000313" key="2">
    <source>
        <dbReference type="Proteomes" id="UP000824107"/>
    </source>
</evidence>
<dbReference type="Proteomes" id="UP000824107">
    <property type="component" value="Unassembled WGS sequence"/>
</dbReference>
<reference evidence="1" key="1">
    <citation type="submission" date="2020-10" db="EMBL/GenBank/DDBJ databases">
        <authorList>
            <person name="Gilroy R."/>
        </authorList>
    </citation>
    <scope>NUCLEOTIDE SEQUENCE</scope>
    <source>
        <strain evidence="1">ChiW3-316</strain>
    </source>
</reference>
<name>A0A9D1SBN7_9PROT</name>
<protein>
    <submittedName>
        <fullName evidence="1">Uncharacterized protein</fullName>
    </submittedName>
</protein>
<dbReference type="InterPro" id="IPR058003">
    <property type="entry name" value="Phage_gp12"/>
</dbReference>